<protein>
    <recommendedName>
        <fullName evidence="5">DUF4870 domain-containing protein</fullName>
    </recommendedName>
</protein>
<sequence>MDIDSNAASPAGSAPAGSPFASAHGSVPSHGSSRDAPSDDLHNLATQRNLALACYALHILGGPFTVGAASLAGLIINHLQRDHARGTVYYTHHRWMIGTCWLGAGLALLAGLVCLAFPSLTLLLFPLIGIYLMLRMVTGAINAIHGEPIKD</sequence>
<feature type="transmembrane region" description="Helical" evidence="2">
    <location>
        <begin position="50"/>
        <end position="75"/>
    </location>
</feature>
<comment type="caution">
    <text evidence="3">The sequence shown here is derived from an EMBL/GenBank/DDBJ whole genome shotgun (WGS) entry which is preliminary data.</text>
</comment>
<dbReference type="AlphaFoldDB" id="A0A3R8MXT5"/>
<dbReference type="OrthoDB" id="5405464at2"/>
<reference evidence="3 4" key="1">
    <citation type="submission" date="2018-11" db="EMBL/GenBank/DDBJ databases">
        <title>Genome sequencing of Lautropia sp. KCOM 2505 (= ChDC F240).</title>
        <authorList>
            <person name="Kook J.-K."/>
            <person name="Park S.-N."/>
            <person name="Lim Y.K."/>
        </authorList>
    </citation>
    <scope>NUCLEOTIDE SEQUENCE [LARGE SCALE GENOMIC DNA]</scope>
    <source>
        <strain evidence="3 4">KCOM 2505</strain>
    </source>
</reference>
<dbReference type="RefSeq" id="WP_125094257.1">
    <property type="nucleotide sequence ID" value="NZ_RRUE01000001.1"/>
</dbReference>
<dbReference type="Proteomes" id="UP000270261">
    <property type="component" value="Unassembled WGS sequence"/>
</dbReference>
<name>A0A3R8MXT5_9BURK</name>
<organism evidence="3 4">
    <name type="scientific">Lautropia dentalis</name>
    <dbReference type="NCBI Taxonomy" id="2490857"/>
    <lineage>
        <taxon>Bacteria</taxon>
        <taxon>Pseudomonadati</taxon>
        <taxon>Pseudomonadota</taxon>
        <taxon>Betaproteobacteria</taxon>
        <taxon>Burkholderiales</taxon>
        <taxon>Burkholderiaceae</taxon>
        <taxon>Lautropia</taxon>
    </lineage>
</organism>
<accession>A0A3R8MXT5</accession>
<keyword evidence="4" id="KW-1185">Reference proteome</keyword>
<feature type="region of interest" description="Disordered" evidence="1">
    <location>
        <begin position="1"/>
        <end position="39"/>
    </location>
</feature>
<dbReference type="EMBL" id="RRUE01000001">
    <property type="protein sequence ID" value="RRN44825.1"/>
    <property type="molecule type" value="Genomic_DNA"/>
</dbReference>
<evidence type="ECO:0008006" key="5">
    <source>
        <dbReference type="Google" id="ProtNLM"/>
    </source>
</evidence>
<evidence type="ECO:0000256" key="1">
    <source>
        <dbReference type="SAM" id="MobiDB-lite"/>
    </source>
</evidence>
<feature type="compositionally biased region" description="Low complexity" evidence="1">
    <location>
        <begin position="1"/>
        <end position="26"/>
    </location>
</feature>
<evidence type="ECO:0000256" key="2">
    <source>
        <dbReference type="SAM" id="Phobius"/>
    </source>
</evidence>
<keyword evidence="2" id="KW-0472">Membrane</keyword>
<feature type="transmembrane region" description="Helical" evidence="2">
    <location>
        <begin position="124"/>
        <end position="144"/>
    </location>
</feature>
<feature type="transmembrane region" description="Helical" evidence="2">
    <location>
        <begin position="95"/>
        <end position="118"/>
    </location>
</feature>
<gene>
    <name evidence="3" type="ORF">EHV23_00585</name>
</gene>
<proteinExistence type="predicted"/>
<keyword evidence="2" id="KW-0812">Transmembrane</keyword>
<evidence type="ECO:0000313" key="4">
    <source>
        <dbReference type="Proteomes" id="UP000270261"/>
    </source>
</evidence>
<evidence type="ECO:0000313" key="3">
    <source>
        <dbReference type="EMBL" id="RRN44825.1"/>
    </source>
</evidence>
<keyword evidence="2" id="KW-1133">Transmembrane helix</keyword>